<sequence length="493" mass="53848">MTSPDPSEMAADCTETTPSAAVAAAVPASPPAEAEPVLILTKEDSGQYRISQRKTVGEVYIHGNELGPYLRTSDEGIAHVVSMHAADAATFFRDSPYTWGDKKGSSTTTVLVAGRWRSYNVNTRTCVPPMVCSNMSEDVANRTHSHVDFEFQPWLSAMQLCEEEELPARQVQKTTLSFWRLVQQSLQDGCSFKDEEGVQCGGTPKVLPRSKFRSAFVGCSDWKKGDPPTHLGGHMARWVPAGVDLESLSSWLDTGVEKLETADTCTFIAAKCSRDPDCKRHGGEFPALVRAGGGHCSVRAEVYTPREVSDGGKVRVIVVMRGTHSHVVPVCKPRSAVVHKVVEENPSQSIRTLQDAISDASGGGLASSSFVRKLRQKARLKEHPYGQDILGVSDLYRRSASQHDYVKAIIQKSDYTLVVMQTDEQAVLSGKIRYIQADTTFGVVAAGSAKQGVDAAAIQSSGKRAFDWDLFNVMYVILIAFTREMGVRERIVC</sequence>
<feature type="region of interest" description="Disordered" evidence="1">
    <location>
        <begin position="1"/>
        <end position="28"/>
    </location>
</feature>
<evidence type="ECO:0000256" key="1">
    <source>
        <dbReference type="SAM" id="MobiDB-lite"/>
    </source>
</evidence>
<evidence type="ECO:0000313" key="3">
    <source>
        <dbReference type="Proteomes" id="UP000218209"/>
    </source>
</evidence>
<dbReference type="AlphaFoldDB" id="A0A1X6NP28"/>
<feature type="compositionally biased region" description="Low complexity" evidence="1">
    <location>
        <begin position="14"/>
        <end position="28"/>
    </location>
</feature>
<keyword evidence="3" id="KW-1185">Reference proteome</keyword>
<accession>A0A1X6NP28</accession>
<name>A0A1X6NP28_PORUM</name>
<reference evidence="2 3" key="1">
    <citation type="submission" date="2017-03" db="EMBL/GenBank/DDBJ databases">
        <title>WGS assembly of Porphyra umbilicalis.</title>
        <authorList>
            <person name="Brawley S.H."/>
            <person name="Blouin N.A."/>
            <person name="Ficko-Blean E."/>
            <person name="Wheeler G.L."/>
            <person name="Lohr M."/>
            <person name="Goodson H.V."/>
            <person name="Jenkins J.W."/>
            <person name="Blaby-Haas C.E."/>
            <person name="Helliwell K.E."/>
            <person name="Chan C."/>
            <person name="Marriage T."/>
            <person name="Bhattacharya D."/>
            <person name="Klein A.S."/>
            <person name="Badis Y."/>
            <person name="Brodie J."/>
            <person name="Cao Y."/>
            <person name="Collen J."/>
            <person name="Dittami S.M."/>
            <person name="Gachon C.M."/>
            <person name="Green B.R."/>
            <person name="Karpowicz S."/>
            <person name="Kim J.W."/>
            <person name="Kudahl U."/>
            <person name="Lin S."/>
            <person name="Michel G."/>
            <person name="Mittag M."/>
            <person name="Olson B.J."/>
            <person name="Pangilinan J."/>
            <person name="Peng Y."/>
            <person name="Qiu H."/>
            <person name="Shu S."/>
            <person name="Singer J.T."/>
            <person name="Smith A.G."/>
            <person name="Sprecher B.N."/>
            <person name="Wagner V."/>
            <person name="Wang W."/>
            <person name="Wang Z.-Y."/>
            <person name="Yan J."/>
            <person name="Yarish C."/>
            <person name="Zoeuner-Riek S."/>
            <person name="Zhuang Y."/>
            <person name="Zou Y."/>
            <person name="Lindquist E.A."/>
            <person name="Grimwood J."/>
            <person name="Barry K."/>
            <person name="Rokhsar D.S."/>
            <person name="Schmutz J."/>
            <person name="Stiller J.W."/>
            <person name="Grossman A.R."/>
            <person name="Prochnik S.E."/>
        </authorList>
    </citation>
    <scope>NUCLEOTIDE SEQUENCE [LARGE SCALE GENOMIC DNA]</scope>
    <source>
        <strain evidence="2">4086291</strain>
    </source>
</reference>
<gene>
    <name evidence="2" type="ORF">BU14_0923s0002</name>
</gene>
<dbReference type="Proteomes" id="UP000218209">
    <property type="component" value="Unassembled WGS sequence"/>
</dbReference>
<protein>
    <submittedName>
        <fullName evidence="2">Uncharacterized protein</fullName>
    </submittedName>
</protein>
<dbReference type="EMBL" id="KV919317">
    <property type="protein sequence ID" value="OSX70093.1"/>
    <property type="molecule type" value="Genomic_DNA"/>
</dbReference>
<organism evidence="2 3">
    <name type="scientific">Porphyra umbilicalis</name>
    <name type="common">Purple laver</name>
    <name type="synonym">Red alga</name>
    <dbReference type="NCBI Taxonomy" id="2786"/>
    <lineage>
        <taxon>Eukaryota</taxon>
        <taxon>Rhodophyta</taxon>
        <taxon>Bangiophyceae</taxon>
        <taxon>Bangiales</taxon>
        <taxon>Bangiaceae</taxon>
        <taxon>Porphyra</taxon>
    </lineage>
</organism>
<proteinExistence type="predicted"/>
<evidence type="ECO:0000313" key="2">
    <source>
        <dbReference type="EMBL" id="OSX70093.1"/>
    </source>
</evidence>